<dbReference type="Pfam" id="PF03061">
    <property type="entry name" value="4HBT"/>
    <property type="match status" value="1"/>
</dbReference>
<organism evidence="2 3">
    <name type="scientific">Schizothecium vesticola</name>
    <dbReference type="NCBI Taxonomy" id="314040"/>
    <lineage>
        <taxon>Eukaryota</taxon>
        <taxon>Fungi</taxon>
        <taxon>Dikarya</taxon>
        <taxon>Ascomycota</taxon>
        <taxon>Pezizomycotina</taxon>
        <taxon>Sordariomycetes</taxon>
        <taxon>Sordariomycetidae</taxon>
        <taxon>Sordariales</taxon>
        <taxon>Schizotheciaceae</taxon>
        <taxon>Schizothecium</taxon>
    </lineage>
</organism>
<dbReference type="SUPFAM" id="SSF54637">
    <property type="entry name" value="Thioesterase/thiol ester dehydrase-isomerase"/>
    <property type="match status" value="1"/>
</dbReference>
<proteinExistence type="predicted"/>
<dbReference type="PANTHER" id="PTHR47260:SF3">
    <property type="entry name" value="THIOESTERASE FAMILY PROTEIN (AFU_ORTHOLOGUE AFUA_7G03960)"/>
    <property type="match status" value="1"/>
</dbReference>
<feature type="domain" description="Thioesterase" evidence="1">
    <location>
        <begin position="149"/>
        <end position="215"/>
    </location>
</feature>
<dbReference type="EMBL" id="JAUKUD010000002">
    <property type="protein sequence ID" value="KAK0751123.1"/>
    <property type="molecule type" value="Genomic_DNA"/>
</dbReference>
<evidence type="ECO:0000313" key="2">
    <source>
        <dbReference type="EMBL" id="KAK0751123.1"/>
    </source>
</evidence>
<comment type="caution">
    <text evidence="2">The sequence shown here is derived from an EMBL/GenBank/DDBJ whole genome shotgun (WGS) entry which is preliminary data.</text>
</comment>
<keyword evidence="3" id="KW-1185">Reference proteome</keyword>
<sequence>MNGNDEDGEDAGSLLGTRPYSAPPNNHNQFFADPFAHFRAIPWCRRLLDDPALLHSVIVDRRPLPTSEASFVRRVMNSGRTVRACVTFFRTVTGLGIVGGEASPMPVSRSMRLLGGGGRENGEDDKRSPFLVVSALLDLGMDLCGYRDTLHGGLFAVLMDEVMGTAANHQAEHGAYTGQFTTVFRRPIALPQIVVVRGRVARVEGRKIYACGTIEGSDGAIFAEADGIWIKADTNVGRTHL</sequence>
<gene>
    <name evidence="2" type="ORF">B0T18DRAFT_320010</name>
</gene>
<evidence type="ECO:0000313" key="3">
    <source>
        <dbReference type="Proteomes" id="UP001172155"/>
    </source>
</evidence>
<protein>
    <submittedName>
        <fullName evidence="2">HotDog domain-containing protein</fullName>
    </submittedName>
</protein>
<dbReference type="Gene3D" id="3.10.129.10">
    <property type="entry name" value="Hotdog Thioesterase"/>
    <property type="match status" value="1"/>
</dbReference>
<dbReference type="InterPro" id="IPR029069">
    <property type="entry name" value="HotDog_dom_sf"/>
</dbReference>
<dbReference type="InterPro" id="IPR006683">
    <property type="entry name" value="Thioestr_dom"/>
</dbReference>
<name>A0AA40K9M0_9PEZI</name>
<dbReference type="AlphaFoldDB" id="A0AA40K9M0"/>
<evidence type="ECO:0000259" key="1">
    <source>
        <dbReference type="Pfam" id="PF03061"/>
    </source>
</evidence>
<reference evidence="2" key="1">
    <citation type="submission" date="2023-06" db="EMBL/GenBank/DDBJ databases">
        <title>Genome-scale phylogeny and comparative genomics of the fungal order Sordariales.</title>
        <authorList>
            <consortium name="Lawrence Berkeley National Laboratory"/>
            <person name="Hensen N."/>
            <person name="Bonometti L."/>
            <person name="Westerberg I."/>
            <person name="Brannstrom I.O."/>
            <person name="Guillou S."/>
            <person name="Cros-Aarteil S."/>
            <person name="Calhoun S."/>
            <person name="Haridas S."/>
            <person name="Kuo A."/>
            <person name="Mondo S."/>
            <person name="Pangilinan J."/>
            <person name="Riley R."/>
            <person name="LaButti K."/>
            <person name="Andreopoulos B."/>
            <person name="Lipzen A."/>
            <person name="Chen C."/>
            <person name="Yanf M."/>
            <person name="Daum C."/>
            <person name="Ng V."/>
            <person name="Clum A."/>
            <person name="Steindorff A."/>
            <person name="Ohm R."/>
            <person name="Martin F."/>
            <person name="Silar P."/>
            <person name="Natvig D."/>
            <person name="Lalanne C."/>
            <person name="Gautier V."/>
            <person name="Ament-velasquez S.L."/>
            <person name="Kruys A."/>
            <person name="Hutchinson M.I."/>
            <person name="Powell A.J."/>
            <person name="Barry K."/>
            <person name="Miller A.N."/>
            <person name="Grigoriev I.V."/>
            <person name="Debuchy R."/>
            <person name="Gladieux P."/>
            <person name="Thoren M.H."/>
            <person name="Johannesson H."/>
        </authorList>
    </citation>
    <scope>NUCLEOTIDE SEQUENCE</scope>
    <source>
        <strain evidence="2">SMH3187-1</strain>
    </source>
</reference>
<dbReference type="PANTHER" id="PTHR47260">
    <property type="entry name" value="UPF0644 PROTEIN PB2B4.06"/>
    <property type="match status" value="1"/>
</dbReference>
<dbReference type="InterPro" id="IPR052061">
    <property type="entry name" value="PTE-AB_protein"/>
</dbReference>
<accession>A0AA40K9M0</accession>
<dbReference type="Proteomes" id="UP001172155">
    <property type="component" value="Unassembled WGS sequence"/>
</dbReference>